<evidence type="ECO:0000256" key="2">
    <source>
        <dbReference type="ARBA" id="ARBA00022692"/>
    </source>
</evidence>
<feature type="transmembrane region" description="Helical" evidence="5">
    <location>
        <begin position="347"/>
        <end position="364"/>
    </location>
</feature>
<feature type="transmembrane region" description="Helical" evidence="5">
    <location>
        <begin position="197"/>
        <end position="225"/>
    </location>
</feature>
<dbReference type="InterPro" id="IPR051533">
    <property type="entry name" value="WaaL-like"/>
</dbReference>
<proteinExistence type="predicted"/>
<accession>A0ABS4RG35</accession>
<keyword evidence="7" id="KW-0436">Ligase</keyword>
<keyword evidence="8" id="KW-1185">Reference proteome</keyword>
<comment type="subcellular location">
    <subcellularLocation>
        <location evidence="1">Membrane</location>
        <topology evidence="1">Multi-pass membrane protein</topology>
    </subcellularLocation>
</comment>
<evidence type="ECO:0000313" key="8">
    <source>
        <dbReference type="Proteomes" id="UP001519293"/>
    </source>
</evidence>
<organism evidence="7 8">
    <name type="scientific">Cytobacillus eiseniae</name>
    <dbReference type="NCBI Taxonomy" id="762947"/>
    <lineage>
        <taxon>Bacteria</taxon>
        <taxon>Bacillati</taxon>
        <taxon>Bacillota</taxon>
        <taxon>Bacilli</taxon>
        <taxon>Bacillales</taxon>
        <taxon>Bacillaceae</taxon>
        <taxon>Cytobacillus</taxon>
    </lineage>
</organism>
<comment type="caution">
    <text evidence="7">The sequence shown here is derived from an EMBL/GenBank/DDBJ whole genome shotgun (WGS) entry which is preliminary data.</text>
</comment>
<evidence type="ECO:0000256" key="1">
    <source>
        <dbReference type="ARBA" id="ARBA00004141"/>
    </source>
</evidence>
<feature type="transmembrane region" description="Helical" evidence="5">
    <location>
        <begin position="45"/>
        <end position="62"/>
    </location>
</feature>
<dbReference type="Pfam" id="PF04932">
    <property type="entry name" value="Wzy_C"/>
    <property type="match status" value="1"/>
</dbReference>
<evidence type="ECO:0000313" key="7">
    <source>
        <dbReference type="EMBL" id="MBP2241867.1"/>
    </source>
</evidence>
<feature type="transmembrane region" description="Helical" evidence="5">
    <location>
        <begin position="68"/>
        <end position="90"/>
    </location>
</feature>
<evidence type="ECO:0000256" key="5">
    <source>
        <dbReference type="SAM" id="Phobius"/>
    </source>
</evidence>
<dbReference type="GO" id="GO:0016874">
    <property type="term" value="F:ligase activity"/>
    <property type="evidence" value="ECO:0007669"/>
    <property type="project" value="UniProtKB-KW"/>
</dbReference>
<feature type="transmembrane region" description="Helical" evidence="5">
    <location>
        <begin position="384"/>
        <end position="406"/>
    </location>
</feature>
<keyword evidence="4 5" id="KW-0472">Membrane</keyword>
<dbReference type="EMBL" id="JAGIKZ010000013">
    <property type="protein sequence ID" value="MBP2241867.1"/>
    <property type="molecule type" value="Genomic_DNA"/>
</dbReference>
<sequence>MTTVHEIEKDGKGSNPLFIIPLFFMSILLHQSSVIFGVNFSLADFFCFFLFLILMMWNQFYIPIQSMLFFILVFIVVLVSAVFFVPIIFSYTPEPTRIISDFMKLLAIFLYFLVGYNLLRMGKITISIKWYSIIGLIIGLIGVLFTLLNIRLFSSVLFFLDIRFKGFMNDPNYFSVLQVTALVYFTRVKTIPLRFKYFAILILILSVLVSGSKTGIITLFSYFFIRIIEYTLISKEKKTKKIILQLSLIFALLAIAFIIIRGFPTLLNMLSSAVPAFSRIEPLFTDFDEAISGNGSDRADTWKVAYLIIQHSPLIGTGIGSYTHIAAETFYYNNVAHNTFLQITAEWGIPLAVLFFTFIGRLIVKSSNSRKSNFEMNYILRDILIILLIGSMAISLNNARVLWLVIGALLSSLGKKQTQRSLK</sequence>
<keyword evidence="3 5" id="KW-1133">Transmembrane helix</keyword>
<gene>
    <name evidence="7" type="ORF">J2Z40_002440</name>
</gene>
<reference evidence="7 8" key="1">
    <citation type="submission" date="2021-03" db="EMBL/GenBank/DDBJ databases">
        <title>Genomic Encyclopedia of Type Strains, Phase IV (KMG-IV): sequencing the most valuable type-strain genomes for metagenomic binning, comparative biology and taxonomic classification.</title>
        <authorList>
            <person name="Goeker M."/>
        </authorList>
    </citation>
    <scope>NUCLEOTIDE SEQUENCE [LARGE SCALE GENOMIC DNA]</scope>
    <source>
        <strain evidence="7 8">DSM 26675</strain>
    </source>
</reference>
<dbReference type="PANTHER" id="PTHR37422:SF13">
    <property type="entry name" value="LIPOPOLYSACCHARIDE BIOSYNTHESIS PROTEIN PA4999-RELATED"/>
    <property type="match status" value="1"/>
</dbReference>
<keyword evidence="2 5" id="KW-0812">Transmembrane</keyword>
<name>A0ABS4RG35_9BACI</name>
<evidence type="ECO:0000259" key="6">
    <source>
        <dbReference type="Pfam" id="PF04932"/>
    </source>
</evidence>
<feature type="transmembrane region" description="Helical" evidence="5">
    <location>
        <begin position="18"/>
        <end position="38"/>
    </location>
</feature>
<feature type="domain" description="O-antigen ligase-related" evidence="6">
    <location>
        <begin position="198"/>
        <end position="356"/>
    </location>
</feature>
<dbReference type="Proteomes" id="UP001519293">
    <property type="component" value="Unassembled WGS sequence"/>
</dbReference>
<feature type="transmembrane region" description="Helical" evidence="5">
    <location>
        <begin position="131"/>
        <end position="160"/>
    </location>
</feature>
<dbReference type="RefSeq" id="WP_162840469.1">
    <property type="nucleotide sequence ID" value="NZ_JAGIKZ010000013.1"/>
</dbReference>
<dbReference type="InterPro" id="IPR007016">
    <property type="entry name" value="O-antigen_ligase-rel_domated"/>
</dbReference>
<dbReference type="PANTHER" id="PTHR37422">
    <property type="entry name" value="TEICHURONIC ACID BIOSYNTHESIS PROTEIN TUAE"/>
    <property type="match status" value="1"/>
</dbReference>
<evidence type="ECO:0000256" key="4">
    <source>
        <dbReference type="ARBA" id="ARBA00023136"/>
    </source>
</evidence>
<feature type="transmembrane region" description="Helical" evidence="5">
    <location>
        <begin position="102"/>
        <end position="119"/>
    </location>
</feature>
<feature type="transmembrane region" description="Helical" evidence="5">
    <location>
        <begin position="246"/>
        <end position="263"/>
    </location>
</feature>
<evidence type="ECO:0000256" key="3">
    <source>
        <dbReference type="ARBA" id="ARBA00022989"/>
    </source>
</evidence>
<protein>
    <submittedName>
        <fullName evidence="7">O-antigen ligase</fullName>
    </submittedName>
</protein>